<reference evidence="4" key="1">
    <citation type="submission" date="2014-06" db="EMBL/GenBank/DDBJ databases">
        <authorList>
            <person name="Winans N.J."/>
            <person name="Newell P.D."/>
            <person name="Douglas A.E."/>
        </authorList>
    </citation>
    <scope>NUCLEOTIDE SEQUENCE [LARGE SCALE GENOMIC DNA]</scope>
</reference>
<feature type="compositionally biased region" description="Polar residues" evidence="1">
    <location>
        <begin position="206"/>
        <end position="226"/>
    </location>
</feature>
<protein>
    <recommendedName>
        <fullName evidence="2">Phage protein Gp138 N-terminal domain-containing protein</fullName>
    </recommendedName>
</protein>
<dbReference type="InterPro" id="IPR037026">
    <property type="entry name" value="Vgr_OB-fold_dom_sf"/>
</dbReference>
<accession>A0A252ANP8</accession>
<comment type="caution">
    <text evidence="3">The sequence shown here is derived from an EMBL/GenBank/DDBJ whole genome shotgun (WGS) entry which is preliminary data.</text>
</comment>
<sequence>MDIRERYRDHQADIHVALDSLQSRIWTMLPGVIASFSIEGGSPFARVRLAVKGHDITDAGERVAHDMPILPHCPVIFPRGGGCSLTFPVSAGDECMVIFGARSIDEWWQNGVAQPSYDARKHDLSDGVALVGLTSKARPLSSISLSSVQLRADDGKTVFELNPVQQSVNITAPGGITLAGPVHCTGPVTADDTVTAKGDVAGKGISLSTHPHSGVQSGSSDTGPPK</sequence>
<evidence type="ECO:0000313" key="4">
    <source>
        <dbReference type="Proteomes" id="UP000194641"/>
    </source>
</evidence>
<dbReference type="Pfam" id="PF18352">
    <property type="entry name" value="Gp138_N"/>
    <property type="match status" value="1"/>
</dbReference>
<dbReference type="Proteomes" id="UP000194641">
    <property type="component" value="Unassembled WGS sequence"/>
</dbReference>
<dbReference type="InterPro" id="IPR044033">
    <property type="entry name" value="GpV-like_apex"/>
</dbReference>
<proteinExistence type="predicted"/>
<feature type="region of interest" description="Disordered" evidence="1">
    <location>
        <begin position="202"/>
        <end position="226"/>
    </location>
</feature>
<evidence type="ECO:0000259" key="2">
    <source>
        <dbReference type="Pfam" id="PF18352"/>
    </source>
</evidence>
<dbReference type="RefSeq" id="WP_086659889.1">
    <property type="nucleotide sequence ID" value="NZ_JBJJWX010000021.1"/>
</dbReference>
<evidence type="ECO:0000256" key="1">
    <source>
        <dbReference type="SAM" id="MobiDB-lite"/>
    </source>
</evidence>
<gene>
    <name evidence="3" type="ORF">HK17_11505</name>
</gene>
<organism evidence="3 4">
    <name type="scientific">Acetobacter indonesiensis</name>
    <dbReference type="NCBI Taxonomy" id="104101"/>
    <lineage>
        <taxon>Bacteria</taxon>
        <taxon>Pseudomonadati</taxon>
        <taxon>Pseudomonadota</taxon>
        <taxon>Alphaproteobacteria</taxon>
        <taxon>Acetobacterales</taxon>
        <taxon>Acetobacteraceae</taxon>
        <taxon>Acetobacter</taxon>
    </lineage>
</organism>
<evidence type="ECO:0000313" key="3">
    <source>
        <dbReference type="EMBL" id="OUI91417.1"/>
    </source>
</evidence>
<dbReference type="Pfam" id="PF18946">
    <property type="entry name" value="Apex"/>
    <property type="match status" value="1"/>
</dbReference>
<dbReference type="Gene3D" id="2.40.50.230">
    <property type="entry name" value="Gp5 N-terminal domain"/>
    <property type="match status" value="1"/>
</dbReference>
<dbReference type="AlphaFoldDB" id="A0A252ANP8"/>
<dbReference type="EMBL" id="JOPA01000036">
    <property type="protein sequence ID" value="OUI91417.1"/>
    <property type="molecule type" value="Genomic_DNA"/>
</dbReference>
<feature type="domain" description="Phage protein Gp138 N-terminal" evidence="2">
    <location>
        <begin position="29"/>
        <end position="132"/>
    </location>
</feature>
<name>A0A252ANP8_9PROT</name>
<dbReference type="InterPro" id="IPR041599">
    <property type="entry name" value="Gp138_N"/>
</dbReference>